<dbReference type="PATRIC" id="fig|1182568.3.peg.58"/>
<sequence length="231" mass="24871">MNRYDDQARLVFHYAREEGHALGHHQVGPEHLLLGLLRTGGGAREVLEGLGAGLEPLRVLVQATYPNAPQSLNDAPSITPSARQVMETATEEARRLGSVVTSTPHILLGLLALDSPSLRAILARIHLDLNLIRARAEAVPVAQEQAPPGQRETELKEMGRQSLQDALNNGGVSPGGIPPVDLVGIVLTVGDSSLQAPFEELLARWLIHDPLPEEERAAVLHALIAGAWKME</sequence>
<dbReference type="PROSITE" id="PS51903">
    <property type="entry name" value="CLP_R"/>
    <property type="match status" value="1"/>
</dbReference>
<dbReference type="SUPFAM" id="SSF81923">
    <property type="entry name" value="Double Clp-N motif"/>
    <property type="match status" value="1"/>
</dbReference>
<keyword evidence="4" id="KW-1185">Reference proteome</keyword>
<dbReference type="AlphaFoldDB" id="A0A172T6L0"/>
<dbReference type="InterPro" id="IPR036628">
    <property type="entry name" value="Clp_N_dom_sf"/>
</dbReference>
<accession>A0A172T6L0</accession>
<dbReference type="InterPro" id="IPR004176">
    <property type="entry name" value="Clp_R_N"/>
</dbReference>
<feature type="domain" description="Clp R" evidence="2">
    <location>
        <begin position="1"/>
        <end position="144"/>
    </location>
</feature>
<dbReference type="Proteomes" id="UP000077363">
    <property type="component" value="Chromosome"/>
</dbReference>
<dbReference type="Pfam" id="PF02861">
    <property type="entry name" value="Clp_N"/>
    <property type="match status" value="1"/>
</dbReference>
<evidence type="ECO:0000256" key="1">
    <source>
        <dbReference type="PROSITE-ProRule" id="PRU01251"/>
    </source>
</evidence>
<dbReference type="STRING" id="1182568.SU48_00265"/>
<gene>
    <name evidence="3" type="ORF">SU48_00265</name>
</gene>
<evidence type="ECO:0000259" key="2">
    <source>
        <dbReference type="PROSITE" id="PS51903"/>
    </source>
</evidence>
<dbReference type="Gene3D" id="1.10.1780.10">
    <property type="entry name" value="Clp, N-terminal domain"/>
    <property type="match status" value="2"/>
</dbReference>
<dbReference type="KEGG" id="dpu:SU48_00265"/>
<reference evidence="3 4" key="1">
    <citation type="submission" date="2015-01" db="EMBL/GenBank/DDBJ databases">
        <title>Deinococcus puniceus/DY1/ whole genome sequencing.</title>
        <authorList>
            <person name="Kim M.K."/>
            <person name="Srinivasan S."/>
            <person name="Lee J.-J."/>
        </authorList>
    </citation>
    <scope>NUCLEOTIDE SEQUENCE [LARGE SCALE GENOMIC DNA]</scope>
    <source>
        <strain evidence="3 4">DY1</strain>
    </source>
</reference>
<dbReference type="EMBL" id="CP011387">
    <property type="protein sequence ID" value="ANE42453.1"/>
    <property type="molecule type" value="Genomic_DNA"/>
</dbReference>
<protein>
    <recommendedName>
        <fullName evidence="2">Clp R domain-containing protein</fullName>
    </recommendedName>
</protein>
<name>A0A172T6L0_9DEIO</name>
<dbReference type="RefSeq" id="WP_064013498.1">
    <property type="nucleotide sequence ID" value="NZ_CP011387.1"/>
</dbReference>
<keyword evidence="1" id="KW-0677">Repeat</keyword>
<proteinExistence type="predicted"/>
<organism evidence="3 4">
    <name type="scientific">Deinococcus puniceus</name>
    <dbReference type="NCBI Taxonomy" id="1182568"/>
    <lineage>
        <taxon>Bacteria</taxon>
        <taxon>Thermotogati</taxon>
        <taxon>Deinococcota</taxon>
        <taxon>Deinococci</taxon>
        <taxon>Deinococcales</taxon>
        <taxon>Deinococcaceae</taxon>
        <taxon>Deinococcus</taxon>
    </lineage>
</organism>
<evidence type="ECO:0000313" key="3">
    <source>
        <dbReference type="EMBL" id="ANE42453.1"/>
    </source>
</evidence>
<dbReference type="OrthoDB" id="72358at2"/>
<evidence type="ECO:0000313" key="4">
    <source>
        <dbReference type="Proteomes" id="UP000077363"/>
    </source>
</evidence>